<dbReference type="Pfam" id="PF07714">
    <property type="entry name" value="PK_Tyr_Ser-Thr"/>
    <property type="match status" value="1"/>
</dbReference>
<dbReference type="InterPro" id="IPR017441">
    <property type="entry name" value="Protein_kinase_ATP_BS"/>
</dbReference>
<dbReference type="PANTHER" id="PTHR24416:SF356">
    <property type="entry name" value="RECEPTOR-TYPE TYROSINE-PROTEIN KINASE FLT3"/>
    <property type="match status" value="1"/>
</dbReference>
<dbReference type="InterPro" id="IPR036179">
    <property type="entry name" value="Ig-like_dom_sf"/>
</dbReference>
<dbReference type="Gene3D" id="3.30.200.20">
    <property type="entry name" value="Phosphorylase Kinase, domain 1"/>
    <property type="match status" value="1"/>
</dbReference>
<dbReference type="Gene3D" id="2.60.40.10">
    <property type="entry name" value="Immunoglobulins"/>
    <property type="match status" value="1"/>
</dbReference>
<evidence type="ECO:0000256" key="19">
    <source>
        <dbReference type="PIRSR" id="PIRSR000615-1"/>
    </source>
</evidence>
<keyword evidence="15 24" id="KW-0675">Receptor</keyword>
<evidence type="ECO:0000256" key="6">
    <source>
        <dbReference type="ARBA" id="ARBA00022692"/>
    </source>
</evidence>
<keyword evidence="6 24" id="KW-0812">Transmembrane</keyword>
<keyword evidence="10" id="KW-0832">Ubl conjugation</keyword>
<keyword evidence="17 24" id="KW-0393">Immunoglobulin domain</keyword>
<evidence type="ECO:0000256" key="27">
    <source>
        <dbReference type="SAM" id="SignalP"/>
    </source>
</evidence>
<dbReference type="InterPro" id="IPR008266">
    <property type="entry name" value="Tyr_kinase_AS"/>
</dbReference>
<evidence type="ECO:0000259" key="29">
    <source>
        <dbReference type="PROSITE" id="PS50835"/>
    </source>
</evidence>
<evidence type="ECO:0000313" key="30">
    <source>
        <dbReference type="Ensembl" id="ENSKMAP00000011787.1"/>
    </source>
</evidence>
<feature type="site" description="Important for interaction with phosphotyrosine-binding proteins" evidence="22">
    <location>
        <position position="939"/>
    </location>
</feature>
<protein>
    <recommendedName>
        <fullName evidence="2">receptor protein-tyrosine kinase</fullName>
        <ecNumber evidence="2">2.7.10.1</ecNumber>
    </recommendedName>
</protein>
<feature type="binding site" evidence="20">
    <location>
        <position position="799"/>
    </location>
    <ligand>
        <name>ATP</name>
        <dbReference type="ChEBI" id="CHEBI:30616"/>
    </ligand>
</feature>
<dbReference type="PANTHER" id="PTHR24416">
    <property type="entry name" value="TYROSINE-PROTEIN KINASE RECEPTOR"/>
    <property type="match status" value="1"/>
</dbReference>
<evidence type="ECO:0000256" key="4">
    <source>
        <dbReference type="ARBA" id="ARBA00022553"/>
    </source>
</evidence>
<evidence type="ECO:0000256" key="5">
    <source>
        <dbReference type="ARBA" id="ARBA00022679"/>
    </source>
</evidence>
<dbReference type="GO" id="GO:0005524">
    <property type="term" value="F:ATP binding"/>
    <property type="evidence" value="ECO:0007669"/>
    <property type="project" value="UniProtKB-UniRule"/>
</dbReference>
<keyword evidence="8" id="KW-0418">Kinase</keyword>
<dbReference type="PIRSF" id="PIRSF000615">
    <property type="entry name" value="TyrPK_CSF1-R"/>
    <property type="match status" value="1"/>
</dbReference>
<evidence type="ECO:0000256" key="10">
    <source>
        <dbReference type="ARBA" id="ARBA00022843"/>
    </source>
</evidence>
<dbReference type="EC" id="2.7.10.1" evidence="2"/>
<evidence type="ECO:0000256" key="16">
    <source>
        <dbReference type="ARBA" id="ARBA00023180"/>
    </source>
</evidence>
<keyword evidence="16" id="KW-0325">Glycoprotein</keyword>
<dbReference type="PROSITE" id="PS50011">
    <property type="entry name" value="PROTEIN_KINASE_DOM"/>
    <property type="match status" value="1"/>
</dbReference>
<feature type="domain" description="Protein kinase" evidence="28">
    <location>
        <begin position="591"/>
        <end position="932"/>
    </location>
</feature>
<evidence type="ECO:0000256" key="12">
    <source>
        <dbReference type="ARBA" id="ARBA00023136"/>
    </source>
</evidence>
<dbReference type="GO" id="GO:0043235">
    <property type="term" value="C:receptor complex"/>
    <property type="evidence" value="ECO:0007669"/>
    <property type="project" value="TreeGrafter"/>
</dbReference>
<evidence type="ECO:0000256" key="3">
    <source>
        <dbReference type="ARBA" id="ARBA00022475"/>
    </source>
</evidence>
<dbReference type="GO" id="GO:0046872">
    <property type="term" value="F:metal ion binding"/>
    <property type="evidence" value="ECO:0007669"/>
    <property type="project" value="UniProtKB-KW"/>
</dbReference>
<dbReference type="GeneID" id="108230288"/>
<dbReference type="FunFam" id="1.10.510.10:FF:000140">
    <property type="entry name" value="Platelet-derived growth factor receptor beta"/>
    <property type="match status" value="1"/>
</dbReference>
<evidence type="ECO:0000256" key="22">
    <source>
        <dbReference type="PIRSR" id="PIRSR000615-4"/>
    </source>
</evidence>
<keyword evidence="14" id="KW-1015">Disulfide bond</keyword>
<feature type="region of interest" description="Disordered" evidence="25">
    <location>
        <begin position="983"/>
        <end position="1004"/>
    </location>
</feature>
<feature type="domain" description="Ig-like" evidence="29">
    <location>
        <begin position="219"/>
        <end position="319"/>
    </location>
</feature>
<keyword evidence="11 26" id="KW-1133">Transmembrane helix</keyword>
<evidence type="ECO:0000313" key="31">
    <source>
        <dbReference type="Proteomes" id="UP000264800"/>
    </source>
</evidence>
<dbReference type="KEGG" id="kmr:108230288"/>
<evidence type="ECO:0000256" key="8">
    <source>
        <dbReference type="ARBA" id="ARBA00022777"/>
    </source>
</evidence>
<dbReference type="PROSITE" id="PS00107">
    <property type="entry name" value="PROTEIN_KINASE_ATP"/>
    <property type="match status" value="1"/>
</dbReference>
<keyword evidence="4" id="KW-0597">Phosphoprotein</keyword>
<dbReference type="Ensembl" id="ENSKMAT00000011967.1">
    <property type="protein sequence ID" value="ENSKMAP00000011787.1"/>
    <property type="gene ID" value="ENSKMAG00000008881.1"/>
</dbReference>
<accession>A0A3Q3FET5</accession>
<dbReference type="InterPro" id="IPR000719">
    <property type="entry name" value="Prot_kinase_dom"/>
</dbReference>
<dbReference type="GO" id="GO:0005886">
    <property type="term" value="C:plasma membrane"/>
    <property type="evidence" value="ECO:0007669"/>
    <property type="project" value="UniProtKB-SubCell"/>
</dbReference>
<dbReference type="OMA" id="YYANESV"/>
<dbReference type="Pfam" id="PF00047">
    <property type="entry name" value="ig"/>
    <property type="match status" value="1"/>
</dbReference>
<dbReference type="FunFam" id="3.30.200.20:FF:000366">
    <property type="entry name" value="receptor-type tyrosine-protein kinase FLT3"/>
    <property type="match status" value="1"/>
</dbReference>
<feature type="binding site" evidence="20 23">
    <location>
        <position position="625"/>
    </location>
    <ligand>
        <name>ATP</name>
        <dbReference type="ChEBI" id="CHEBI:30616"/>
    </ligand>
</feature>
<dbReference type="CTD" id="2322"/>
<dbReference type="GeneTree" id="ENSGT00940000167274"/>
<dbReference type="InterPro" id="IPR013151">
    <property type="entry name" value="Immunoglobulin_dom"/>
</dbReference>
<dbReference type="PROSITE" id="PS00109">
    <property type="entry name" value="PROTEIN_KINASE_TYR"/>
    <property type="match status" value="1"/>
</dbReference>
<evidence type="ECO:0000256" key="9">
    <source>
        <dbReference type="ARBA" id="ARBA00022840"/>
    </source>
</evidence>
<keyword evidence="7 20" id="KW-0547">Nucleotide-binding</keyword>
<evidence type="ECO:0000256" key="1">
    <source>
        <dbReference type="ARBA" id="ARBA00004251"/>
    </source>
</evidence>
<evidence type="ECO:0000256" key="14">
    <source>
        <dbReference type="ARBA" id="ARBA00023157"/>
    </source>
</evidence>
<proteinExistence type="inferred from homology"/>
<keyword evidence="12 26" id="KW-0472">Membrane</keyword>
<organism evidence="30 31">
    <name type="scientific">Kryptolebias marmoratus</name>
    <name type="common">Mangrove killifish</name>
    <name type="synonym">Rivulus marmoratus</name>
    <dbReference type="NCBI Taxonomy" id="37003"/>
    <lineage>
        <taxon>Eukaryota</taxon>
        <taxon>Metazoa</taxon>
        <taxon>Chordata</taxon>
        <taxon>Craniata</taxon>
        <taxon>Vertebrata</taxon>
        <taxon>Euteleostomi</taxon>
        <taxon>Actinopterygii</taxon>
        <taxon>Neopterygii</taxon>
        <taxon>Teleostei</taxon>
        <taxon>Neoteleostei</taxon>
        <taxon>Acanthomorphata</taxon>
        <taxon>Ovalentaria</taxon>
        <taxon>Atherinomorphae</taxon>
        <taxon>Cyprinodontiformes</taxon>
        <taxon>Rivulidae</taxon>
        <taxon>Kryptolebias</taxon>
    </lineage>
</organism>
<dbReference type="GO" id="GO:0030183">
    <property type="term" value="P:B cell differentiation"/>
    <property type="evidence" value="ECO:0007669"/>
    <property type="project" value="TreeGrafter"/>
</dbReference>
<evidence type="ECO:0000256" key="17">
    <source>
        <dbReference type="ARBA" id="ARBA00023319"/>
    </source>
</evidence>
<dbReference type="InterPro" id="IPR050122">
    <property type="entry name" value="RTK"/>
</dbReference>
<dbReference type="GO" id="GO:0004714">
    <property type="term" value="F:transmembrane receptor protein tyrosine kinase activity"/>
    <property type="evidence" value="ECO:0007669"/>
    <property type="project" value="UniProtKB-EC"/>
</dbReference>
<feature type="binding site" evidence="20">
    <location>
        <begin position="598"/>
        <end position="605"/>
    </location>
    <ligand>
        <name>ATP</name>
        <dbReference type="ChEBI" id="CHEBI:30616"/>
    </ligand>
</feature>
<dbReference type="RefSeq" id="XP_017261849.1">
    <property type="nucleotide sequence ID" value="XM_017406360.3"/>
</dbReference>
<dbReference type="InterPro" id="IPR001824">
    <property type="entry name" value="Tyr_kinase_rcpt_3_CS"/>
</dbReference>
<keyword evidence="21" id="KW-0479">Metal-binding</keyword>
<sequence>MWSRQTENNMMQRKKSEAVSAALLLCAVNVFCSDVKQTACGSDPQVECVLVADYLKTASPVRFELSVEKKLVVSLEGLPDAPVCRWKIKNDTELKINGNSFTVIDQLSETDSGSHTLTCNTKNGTSFSKTFDFHVTMKRPTKPKLGLNGVARKYSSPKFTCSSEGSPKPKIEWSGFPTIQGNKVAETSVSSADFYDKGAMCCATNAAGQECTQLYDYVLNVYSTDNEVSNVTISPGEPLLLRCRTNNGEKVSWEKNGTVFKENIYQCEKSETIMCVKNDKHRNSQMAYIFIKSVSVEHIGNYICRTSTNKMKTVHVQVTDESFLSANLDEQIVTTRDKCLTAHVNYCPVLQHCYWETPDKQMIPCVRDQWVTKHRTVKLCNSLRSGVYKLHLEAGEKNETKNISVCVFDTPTFKFKQENNSIVCETVSPVPANFTWSWKNNSSLELIKEDFEPDSDDFCDKKIVKHVELDKVPGDHLEFCLSLTGKNVAPGINRICETWNFIQAPTILFSKGAPALNENDILWMKVVTFILLLALAAVIVALMYYIKKKKPQYQPQLQMIQMVGPNDNDYIYINFRDFEYDKKWEFPRENLELGNELGSGAFGMVVHATAYGINKPGVSQQVAVKMLKEKHQSVEKEALMSELKMLTHIGQHVNIVNLLGACTETGPIYLIFQYCRHGDLLNYLKKNSGRYHKCVMDAINMDRFKSLYHNLQPKKNSSELITVDNYVPMHSTTTRGQEDISVLTFNSFEDPGIYEVEDDQTEDLQALTFDDLLSFAFQVAKGMEFLSSKNCIHRDLAARNVLVTEGRMVKIGDFGLARDIDNDSNYVVRGNVRLPVKWMAPESIFDGVYTMKSDVWAYGILLWEIFSLGLTPYPGMKVDHVFYESCRRGFKMDCPSYANDAVYGIMRKCWALDPFDRPSFSKLVSLMCDQLFDREEKLYHNTVDQISSDYQNAPTIGELSALTGQSENTAPVTNDYCKTKLPEERKADSGFEEEEELLKPPDTE</sequence>
<dbReference type="Gene3D" id="1.10.510.10">
    <property type="entry name" value="Transferase(Phosphotransferase) domain 1"/>
    <property type="match status" value="1"/>
</dbReference>
<evidence type="ECO:0000256" key="18">
    <source>
        <dbReference type="ARBA" id="ARBA00051243"/>
    </source>
</evidence>
<evidence type="ECO:0000256" key="24">
    <source>
        <dbReference type="RuleBase" id="RU000311"/>
    </source>
</evidence>
<comment type="catalytic activity">
    <reaction evidence="18">
        <text>L-tyrosyl-[protein] + ATP = O-phospho-L-tyrosyl-[protein] + ADP + H(+)</text>
        <dbReference type="Rhea" id="RHEA:10596"/>
        <dbReference type="Rhea" id="RHEA-COMP:10136"/>
        <dbReference type="Rhea" id="RHEA-COMP:20101"/>
        <dbReference type="ChEBI" id="CHEBI:15378"/>
        <dbReference type="ChEBI" id="CHEBI:30616"/>
        <dbReference type="ChEBI" id="CHEBI:46858"/>
        <dbReference type="ChEBI" id="CHEBI:61978"/>
        <dbReference type="ChEBI" id="CHEBI:456216"/>
        <dbReference type="EC" id="2.7.10.1"/>
    </reaction>
</comment>
<dbReference type="InterPro" id="IPR020635">
    <property type="entry name" value="Tyr_kinase_cat_dom"/>
</dbReference>
<feature type="transmembrane region" description="Helical" evidence="26">
    <location>
        <begin position="522"/>
        <end position="546"/>
    </location>
</feature>
<feature type="chain" id="PRO_5018557728" description="receptor protein-tyrosine kinase" evidence="27">
    <location>
        <begin position="33"/>
        <end position="1004"/>
    </location>
</feature>
<dbReference type="SMART" id="SM00409">
    <property type="entry name" value="IG"/>
    <property type="match status" value="1"/>
</dbReference>
<dbReference type="PROSITE" id="PS00240">
    <property type="entry name" value="RECEPTOR_TYR_KIN_III"/>
    <property type="match status" value="1"/>
</dbReference>
<feature type="binding site" evidence="21">
    <location>
        <position position="800"/>
    </location>
    <ligand>
        <name>Mg(2+)</name>
        <dbReference type="ChEBI" id="CHEBI:18420"/>
    </ligand>
</feature>
<dbReference type="InterPro" id="IPR003599">
    <property type="entry name" value="Ig_sub"/>
</dbReference>
<dbReference type="AlphaFoldDB" id="A0A3Q3FET5"/>
<dbReference type="InterPro" id="IPR001245">
    <property type="entry name" value="Ser-Thr/Tyr_kinase_cat_dom"/>
</dbReference>
<dbReference type="GO" id="GO:0007169">
    <property type="term" value="P:cell surface receptor protein tyrosine kinase signaling pathway"/>
    <property type="evidence" value="ECO:0007669"/>
    <property type="project" value="InterPro"/>
</dbReference>
<comment type="similarity">
    <text evidence="24">Belongs to the protein kinase superfamily. Tyr protein kinase family. CSF-1/PDGF receptor subfamily.</text>
</comment>
<dbReference type="InterPro" id="IPR013783">
    <property type="entry name" value="Ig-like_fold"/>
</dbReference>
<evidence type="ECO:0000256" key="23">
    <source>
        <dbReference type="PROSITE-ProRule" id="PRU10141"/>
    </source>
</evidence>
<evidence type="ECO:0000256" key="26">
    <source>
        <dbReference type="SAM" id="Phobius"/>
    </source>
</evidence>
<evidence type="ECO:0000256" key="21">
    <source>
        <dbReference type="PIRSR" id="PIRSR000615-3"/>
    </source>
</evidence>
<dbReference type="PROSITE" id="PS50835">
    <property type="entry name" value="IG_LIKE"/>
    <property type="match status" value="1"/>
</dbReference>
<keyword evidence="9 20" id="KW-0067">ATP-binding</keyword>
<dbReference type="InterPro" id="IPR007110">
    <property type="entry name" value="Ig-like_dom"/>
</dbReference>
<reference evidence="30" key="2">
    <citation type="submission" date="2025-09" db="UniProtKB">
        <authorList>
            <consortium name="Ensembl"/>
        </authorList>
    </citation>
    <scope>IDENTIFICATION</scope>
</reference>
<dbReference type="GO" id="GO:0030225">
    <property type="term" value="P:macrophage differentiation"/>
    <property type="evidence" value="ECO:0007669"/>
    <property type="project" value="Ensembl"/>
</dbReference>
<evidence type="ECO:0000256" key="2">
    <source>
        <dbReference type="ARBA" id="ARBA00011902"/>
    </source>
</evidence>
<evidence type="ECO:0000256" key="25">
    <source>
        <dbReference type="SAM" id="MobiDB-lite"/>
    </source>
</evidence>
<keyword evidence="5" id="KW-0808">Transferase</keyword>
<dbReference type="InterPro" id="IPR011009">
    <property type="entry name" value="Kinase-like_dom_sf"/>
</dbReference>
<evidence type="ECO:0000259" key="28">
    <source>
        <dbReference type="PROSITE" id="PS50011"/>
    </source>
</evidence>
<dbReference type="STRING" id="37003.ENSKMAP00000011787"/>
<comment type="subcellular location">
    <subcellularLocation>
        <location evidence="1">Cell membrane</location>
        <topology evidence="1">Single-pass type I membrane protein</topology>
    </subcellularLocation>
    <subcellularLocation>
        <location evidence="24">Membrane</location>
        <topology evidence="24">Single-pass type I membrane protein</topology>
    </subcellularLocation>
</comment>
<evidence type="ECO:0000256" key="20">
    <source>
        <dbReference type="PIRSR" id="PIRSR000615-2"/>
    </source>
</evidence>
<name>A0A3Q3FET5_KRYMA</name>
<keyword evidence="3" id="KW-1003">Cell membrane</keyword>
<feature type="binding site" evidence="21">
    <location>
        <position position="570"/>
    </location>
    <ligand>
        <name>Mg(2+)</name>
        <dbReference type="ChEBI" id="CHEBI:18420"/>
    </ligand>
</feature>
<dbReference type="GO" id="GO:0061515">
    <property type="term" value="P:myeloid cell development"/>
    <property type="evidence" value="ECO:0007669"/>
    <property type="project" value="Ensembl"/>
</dbReference>
<dbReference type="GO" id="GO:0019221">
    <property type="term" value="P:cytokine-mediated signaling pathway"/>
    <property type="evidence" value="ECO:0007669"/>
    <property type="project" value="TreeGrafter"/>
</dbReference>
<reference evidence="30" key="1">
    <citation type="submission" date="2025-08" db="UniProtKB">
        <authorList>
            <consortium name="Ensembl"/>
        </authorList>
    </citation>
    <scope>IDENTIFICATION</scope>
</reference>
<dbReference type="Proteomes" id="UP000264800">
    <property type="component" value="Unplaced"/>
</dbReference>
<keyword evidence="13" id="KW-0829">Tyrosine-protein kinase</keyword>
<keyword evidence="21" id="KW-0460">Magnesium</keyword>
<evidence type="ECO:0000256" key="15">
    <source>
        <dbReference type="ARBA" id="ARBA00023170"/>
    </source>
</evidence>
<evidence type="ECO:0000256" key="11">
    <source>
        <dbReference type="ARBA" id="ARBA00022989"/>
    </source>
</evidence>
<feature type="signal peptide" evidence="27">
    <location>
        <begin position="1"/>
        <end position="32"/>
    </location>
</feature>
<dbReference type="SMART" id="SM00219">
    <property type="entry name" value="TyrKc"/>
    <property type="match status" value="1"/>
</dbReference>
<feature type="binding site" evidence="21">
    <location>
        <position position="813"/>
    </location>
    <ligand>
        <name>Mg(2+)</name>
        <dbReference type="ChEBI" id="CHEBI:18420"/>
    </ligand>
</feature>
<evidence type="ECO:0000256" key="13">
    <source>
        <dbReference type="ARBA" id="ARBA00023137"/>
    </source>
</evidence>
<keyword evidence="27" id="KW-0732">Signal</keyword>
<dbReference type="SUPFAM" id="SSF56112">
    <property type="entry name" value="Protein kinase-like (PK-like)"/>
    <property type="match status" value="1"/>
</dbReference>
<dbReference type="GO" id="GO:0019838">
    <property type="term" value="F:growth factor binding"/>
    <property type="evidence" value="ECO:0007669"/>
    <property type="project" value="TreeGrafter"/>
</dbReference>
<dbReference type="OrthoDB" id="3256376at2759"/>
<keyword evidence="31" id="KW-1185">Reference proteome</keyword>
<dbReference type="SUPFAM" id="SSF48726">
    <property type="entry name" value="Immunoglobulin"/>
    <property type="match status" value="1"/>
</dbReference>
<feature type="active site" description="Proton acceptor" evidence="19">
    <location>
        <position position="795"/>
    </location>
</feature>
<evidence type="ECO:0000256" key="7">
    <source>
        <dbReference type="ARBA" id="ARBA00022741"/>
    </source>
</evidence>